<proteinExistence type="predicted"/>
<dbReference type="GO" id="GO:0008745">
    <property type="term" value="F:N-acetylmuramoyl-L-alanine amidase activity"/>
    <property type="evidence" value="ECO:0007669"/>
    <property type="project" value="UniProtKB-EC"/>
</dbReference>
<keyword evidence="4" id="KW-0812">Transmembrane</keyword>
<dbReference type="OrthoDB" id="9806267at2"/>
<dbReference type="Gene3D" id="3.40.630.40">
    <property type="entry name" value="Zn-dependent exopeptidases"/>
    <property type="match status" value="1"/>
</dbReference>
<protein>
    <recommendedName>
        <fullName evidence="2">N-acetylmuramoyl-L-alanine amidase</fullName>
        <ecNumber evidence="2">3.5.1.28</ecNumber>
    </recommendedName>
</protein>
<dbReference type="Pfam" id="PF01520">
    <property type="entry name" value="Amidase_3"/>
    <property type="match status" value="1"/>
</dbReference>
<dbReference type="EC" id="3.5.1.28" evidence="2"/>
<comment type="catalytic activity">
    <reaction evidence="1">
        <text>Hydrolyzes the link between N-acetylmuramoyl residues and L-amino acid residues in certain cell-wall glycopeptides.</text>
        <dbReference type="EC" id="3.5.1.28"/>
    </reaction>
</comment>
<evidence type="ECO:0000259" key="5">
    <source>
        <dbReference type="SMART" id="SM00646"/>
    </source>
</evidence>
<evidence type="ECO:0000256" key="3">
    <source>
        <dbReference type="ARBA" id="ARBA00022801"/>
    </source>
</evidence>
<evidence type="ECO:0000256" key="4">
    <source>
        <dbReference type="SAM" id="Phobius"/>
    </source>
</evidence>
<accession>A0A2S8AF28</accession>
<dbReference type="EMBL" id="PSZM01000024">
    <property type="protein sequence ID" value="PQL94235.1"/>
    <property type="molecule type" value="Genomic_DNA"/>
</dbReference>
<keyword evidence="7" id="KW-1185">Reference proteome</keyword>
<dbReference type="InterPro" id="IPR002508">
    <property type="entry name" value="MurNAc-LAA_cat"/>
</dbReference>
<dbReference type="CDD" id="cd02696">
    <property type="entry name" value="MurNAc-LAA"/>
    <property type="match status" value="1"/>
</dbReference>
<feature type="domain" description="MurNAc-LAA" evidence="5">
    <location>
        <begin position="112"/>
        <end position="269"/>
    </location>
</feature>
<dbReference type="GO" id="GO:0030288">
    <property type="term" value="C:outer membrane-bounded periplasmic space"/>
    <property type="evidence" value="ECO:0007669"/>
    <property type="project" value="TreeGrafter"/>
</dbReference>
<dbReference type="PANTHER" id="PTHR30404:SF0">
    <property type="entry name" value="N-ACETYLMURAMOYL-L-ALANINE AMIDASE AMIC"/>
    <property type="match status" value="1"/>
</dbReference>
<reference evidence="6 7" key="1">
    <citation type="submission" date="2018-02" db="EMBL/GenBank/DDBJ databases">
        <title>Genome sequences of Apibacter spp., gut symbionts of Asian honey bees.</title>
        <authorList>
            <person name="Kwong W.K."/>
            <person name="Steele M.I."/>
            <person name="Moran N.A."/>
        </authorList>
    </citation>
    <scope>NUCLEOTIDE SEQUENCE [LARGE SCALE GENOMIC DNA]</scope>
    <source>
        <strain evidence="7">wkB301</strain>
    </source>
</reference>
<keyword evidence="4" id="KW-1133">Transmembrane helix</keyword>
<feature type="transmembrane region" description="Helical" evidence="4">
    <location>
        <begin position="21"/>
        <end position="44"/>
    </location>
</feature>
<keyword evidence="4" id="KW-0472">Membrane</keyword>
<dbReference type="FunFam" id="3.40.630.40:FF:000005">
    <property type="entry name" value="N-acetylmuramoyl-L-alanine amidase (AmiA)"/>
    <property type="match status" value="1"/>
</dbReference>
<organism evidence="6 7">
    <name type="scientific">Apibacter adventoris</name>
    <dbReference type="NCBI Taxonomy" id="1679466"/>
    <lineage>
        <taxon>Bacteria</taxon>
        <taxon>Pseudomonadati</taxon>
        <taxon>Bacteroidota</taxon>
        <taxon>Flavobacteriia</taxon>
        <taxon>Flavobacteriales</taxon>
        <taxon>Weeksellaceae</taxon>
        <taxon>Apibacter</taxon>
    </lineage>
</organism>
<dbReference type="SUPFAM" id="SSF53187">
    <property type="entry name" value="Zn-dependent exopeptidases"/>
    <property type="match status" value="1"/>
</dbReference>
<evidence type="ECO:0000313" key="6">
    <source>
        <dbReference type="EMBL" id="PQL94235.1"/>
    </source>
</evidence>
<gene>
    <name evidence="6" type="ORF">C4S77_03470</name>
</gene>
<dbReference type="SMART" id="SM00646">
    <property type="entry name" value="Ami_3"/>
    <property type="match status" value="1"/>
</dbReference>
<dbReference type="InterPro" id="IPR050695">
    <property type="entry name" value="N-acetylmuramoyl_amidase_3"/>
</dbReference>
<dbReference type="AlphaFoldDB" id="A0A2S8AF28"/>
<sequence length="444" mass="50182">MYIISERNLSAKINQKKFLMRVLTVFNLKNLIILFLISISSLSYSQKKDFVLVLDAGHGGNDFGAKGPYAFEKDVNLSLVLKVGALIEKNNKNIKVIYTRKVDEFIPLMTRADIANRNKADLFISIHCNSSSSSAPYGTETYVLGAHRNNDNFNVAKRENEVIYLEKDYKSTYEGFNPSSPESIIGLTLMQNVFLENSLKIASLVEDNFKNESRLSRGVKQAGFLVLVQTAMPSVLIETGFISNYQEGKYLASEEGQNVIANDIYGALIKYKKEYDKKSGKTEEVKEVVKEKPLENTSLKVQFLASFNKYFPGSAQLRGLKNIEIIKSGGKYIYYTGNTNLRSEGESNLKIAKEAGFTDAKVVEFNDKESLKNEYYTIEILLSPKKYKERDAIFRGLNNVIREKNNDVYVYTCGKVTNYESAKRLLENIKKIGFTDAVISKLSF</sequence>
<keyword evidence="3" id="KW-0378">Hydrolase</keyword>
<name>A0A2S8AF28_9FLAO</name>
<dbReference type="GO" id="GO:0009253">
    <property type="term" value="P:peptidoglycan catabolic process"/>
    <property type="evidence" value="ECO:0007669"/>
    <property type="project" value="InterPro"/>
</dbReference>
<comment type="caution">
    <text evidence="6">The sequence shown here is derived from an EMBL/GenBank/DDBJ whole genome shotgun (WGS) entry which is preliminary data.</text>
</comment>
<dbReference type="Proteomes" id="UP000238042">
    <property type="component" value="Unassembled WGS sequence"/>
</dbReference>
<evidence type="ECO:0000256" key="2">
    <source>
        <dbReference type="ARBA" id="ARBA00011901"/>
    </source>
</evidence>
<evidence type="ECO:0000313" key="7">
    <source>
        <dbReference type="Proteomes" id="UP000238042"/>
    </source>
</evidence>
<dbReference type="PANTHER" id="PTHR30404">
    <property type="entry name" value="N-ACETYLMURAMOYL-L-ALANINE AMIDASE"/>
    <property type="match status" value="1"/>
</dbReference>
<evidence type="ECO:0000256" key="1">
    <source>
        <dbReference type="ARBA" id="ARBA00001561"/>
    </source>
</evidence>